<dbReference type="GO" id="GO:0040019">
    <property type="term" value="P:positive regulation of embryonic development"/>
    <property type="evidence" value="ECO:0007669"/>
    <property type="project" value="UniProtKB-ARBA"/>
</dbReference>
<dbReference type="EC" id="2.7.11.22" evidence="2"/>
<name>A0A7S2C5K6_9STRA</name>
<organism evidence="18">
    <name type="scientific">Octactis speculum</name>
    <dbReference type="NCBI Taxonomy" id="3111310"/>
    <lineage>
        <taxon>Eukaryota</taxon>
        <taxon>Sar</taxon>
        <taxon>Stramenopiles</taxon>
        <taxon>Ochrophyta</taxon>
        <taxon>Dictyochophyceae</taxon>
        <taxon>Dictyochales</taxon>
        <taxon>Dictyochaceae</taxon>
        <taxon>Octactis</taxon>
    </lineage>
</organism>
<evidence type="ECO:0000256" key="7">
    <source>
        <dbReference type="ARBA" id="ARBA00022840"/>
    </source>
</evidence>
<dbReference type="Gene3D" id="3.30.200.20">
    <property type="entry name" value="Phosphorylase Kinase, domain 1"/>
    <property type="match status" value="1"/>
</dbReference>
<evidence type="ECO:0000256" key="3">
    <source>
        <dbReference type="ARBA" id="ARBA00022527"/>
    </source>
</evidence>
<evidence type="ECO:0000256" key="8">
    <source>
        <dbReference type="ARBA" id="ARBA00038543"/>
    </source>
</evidence>
<evidence type="ECO:0000256" key="12">
    <source>
        <dbReference type="ARBA" id="ARBA00047811"/>
    </source>
</evidence>
<dbReference type="PROSITE" id="PS00108">
    <property type="entry name" value="PROTEIN_KINASE_ST"/>
    <property type="match status" value="1"/>
</dbReference>
<evidence type="ECO:0000256" key="11">
    <source>
        <dbReference type="ARBA" id="ARBA00042858"/>
    </source>
</evidence>
<feature type="region of interest" description="Disordered" evidence="16">
    <location>
        <begin position="332"/>
        <end position="392"/>
    </location>
</feature>
<reference evidence="18" key="1">
    <citation type="submission" date="2021-01" db="EMBL/GenBank/DDBJ databases">
        <authorList>
            <person name="Corre E."/>
            <person name="Pelletier E."/>
            <person name="Niang G."/>
            <person name="Scheremetjew M."/>
            <person name="Finn R."/>
            <person name="Kale V."/>
            <person name="Holt S."/>
            <person name="Cochrane G."/>
            <person name="Meng A."/>
            <person name="Brown T."/>
            <person name="Cohen L."/>
        </authorList>
    </citation>
    <scope>NUCLEOTIDE SEQUENCE</scope>
    <source>
        <strain evidence="18">CCMP1381</strain>
    </source>
</reference>
<dbReference type="FunFam" id="1.10.510.10:FF:000533">
    <property type="entry name" value="cyclin-dependent kinase 10"/>
    <property type="match status" value="1"/>
</dbReference>
<evidence type="ECO:0000256" key="6">
    <source>
        <dbReference type="ARBA" id="ARBA00022777"/>
    </source>
</evidence>
<dbReference type="GO" id="GO:0005524">
    <property type="term" value="F:ATP binding"/>
    <property type="evidence" value="ECO:0007669"/>
    <property type="project" value="UniProtKB-UniRule"/>
</dbReference>
<comment type="catalytic activity">
    <reaction evidence="12">
        <text>L-threonyl-[protein] + ATP = O-phospho-L-threonyl-[protein] + ADP + H(+)</text>
        <dbReference type="Rhea" id="RHEA:46608"/>
        <dbReference type="Rhea" id="RHEA-COMP:11060"/>
        <dbReference type="Rhea" id="RHEA-COMP:11605"/>
        <dbReference type="ChEBI" id="CHEBI:15378"/>
        <dbReference type="ChEBI" id="CHEBI:30013"/>
        <dbReference type="ChEBI" id="CHEBI:30616"/>
        <dbReference type="ChEBI" id="CHEBI:61977"/>
        <dbReference type="ChEBI" id="CHEBI:456216"/>
        <dbReference type="EC" id="2.7.11.22"/>
    </reaction>
</comment>
<accession>A0A7S2C5K6</accession>
<dbReference type="InterPro" id="IPR050108">
    <property type="entry name" value="CDK"/>
</dbReference>
<dbReference type="PROSITE" id="PS00107">
    <property type="entry name" value="PROTEIN_KINASE_ATP"/>
    <property type="match status" value="1"/>
</dbReference>
<comment type="subunit">
    <text evidence="8">May form a complex composed of at least the catalytic subunit CRK2 and a cyclin.</text>
</comment>
<evidence type="ECO:0000256" key="5">
    <source>
        <dbReference type="ARBA" id="ARBA00022741"/>
    </source>
</evidence>
<evidence type="ECO:0000259" key="17">
    <source>
        <dbReference type="PROSITE" id="PS50011"/>
    </source>
</evidence>
<dbReference type="Pfam" id="PF00069">
    <property type="entry name" value="Pkinase"/>
    <property type="match status" value="1"/>
</dbReference>
<keyword evidence="5 14" id="KW-0547">Nucleotide-binding</keyword>
<sequence>MKFVSAGTMEGRDTSSDDFTGSCRPVSSFERKNRIGEGTYGTVYRAVDKHTSEVVALKKVILHNEKQVGFPITSLREVRLLKRLNHPNCVLLREVAVGKNRDAVFLVMEYCEHDMASLIDNMCTRFSESEVKGLMVQLLRAVGYLHDNWIIHRDLKMSNLLYNNRGQLKVADFGLARLYGSPLKPMTPKVVTLWYRAPELLLGSETYGPMVDIWAVGCILGELIDHKPLMPGRKEADQIDCIFRLLGCPDETCWPGLSQLALIQRGQVNLERHRYRTSTLSERLDFWTDIGVQFLSGLLVYDPSSRLTARGALGHEYFNSRPYAQQPDLMPTFPTQHLSTQDETGATISTNSQRTERKDTAAVIDTSRPVPRTVQKPKMRSNEGDAKRRRSA</sequence>
<feature type="region of interest" description="Disordered" evidence="16">
    <location>
        <begin position="1"/>
        <end position="21"/>
    </location>
</feature>
<dbReference type="InterPro" id="IPR017441">
    <property type="entry name" value="Protein_kinase_ATP_BS"/>
</dbReference>
<dbReference type="GO" id="GO:0005634">
    <property type="term" value="C:nucleus"/>
    <property type="evidence" value="ECO:0007669"/>
    <property type="project" value="TreeGrafter"/>
</dbReference>
<dbReference type="FunFam" id="3.30.200.20:FF:000054">
    <property type="entry name" value="Cyclin-dependent kinase 11B"/>
    <property type="match status" value="1"/>
</dbReference>
<dbReference type="InterPro" id="IPR011009">
    <property type="entry name" value="Kinase-like_dom_sf"/>
</dbReference>
<dbReference type="PROSITE" id="PS50011">
    <property type="entry name" value="PROTEIN_KINASE_DOM"/>
    <property type="match status" value="1"/>
</dbReference>
<evidence type="ECO:0000256" key="9">
    <source>
        <dbReference type="ARBA" id="ARBA00039612"/>
    </source>
</evidence>
<proteinExistence type="inferred from homology"/>
<dbReference type="GO" id="GO:0007346">
    <property type="term" value="P:regulation of mitotic cell cycle"/>
    <property type="evidence" value="ECO:0007669"/>
    <property type="project" value="TreeGrafter"/>
</dbReference>
<feature type="domain" description="Protein kinase" evidence="17">
    <location>
        <begin position="29"/>
        <end position="318"/>
    </location>
</feature>
<dbReference type="GO" id="GO:0004693">
    <property type="term" value="F:cyclin-dependent protein serine/threonine kinase activity"/>
    <property type="evidence" value="ECO:0007669"/>
    <property type="project" value="UniProtKB-EC"/>
</dbReference>
<evidence type="ECO:0000256" key="10">
    <source>
        <dbReference type="ARBA" id="ARBA00041902"/>
    </source>
</evidence>
<feature type="binding site" evidence="14">
    <location>
        <position position="58"/>
    </location>
    <ligand>
        <name>ATP</name>
        <dbReference type="ChEBI" id="CHEBI:30616"/>
    </ligand>
</feature>
<dbReference type="Gene3D" id="1.10.510.10">
    <property type="entry name" value="Transferase(Phosphotransferase) domain 1"/>
    <property type="match status" value="1"/>
</dbReference>
<protein>
    <recommendedName>
        <fullName evidence="9">Cyclin-dependent kinase 2 homolog</fullName>
        <ecNumber evidence="2">2.7.11.22</ecNumber>
    </recommendedName>
    <alternativeName>
        <fullName evidence="10">Cell division control protein 2 homolog</fullName>
    </alternativeName>
    <alternativeName>
        <fullName evidence="11">cdc2-related kinase 2</fullName>
    </alternativeName>
</protein>
<evidence type="ECO:0000313" key="18">
    <source>
        <dbReference type="EMBL" id="CAD9415803.1"/>
    </source>
</evidence>
<keyword evidence="7 14" id="KW-0067">ATP-binding</keyword>
<keyword evidence="4" id="KW-0808">Transferase</keyword>
<evidence type="ECO:0000256" key="14">
    <source>
        <dbReference type="PROSITE-ProRule" id="PRU10141"/>
    </source>
</evidence>
<dbReference type="InterPro" id="IPR000719">
    <property type="entry name" value="Prot_kinase_dom"/>
</dbReference>
<evidence type="ECO:0000256" key="15">
    <source>
        <dbReference type="RuleBase" id="RU000304"/>
    </source>
</evidence>
<dbReference type="EMBL" id="HBGS01024132">
    <property type="protein sequence ID" value="CAD9415803.1"/>
    <property type="molecule type" value="Transcribed_RNA"/>
</dbReference>
<dbReference type="AlphaFoldDB" id="A0A7S2C5K6"/>
<dbReference type="SMART" id="SM00220">
    <property type="entry name" value="S_TKc"/>
    <property type="match status" value="1"/>
</dbReference>
<dbReference type="InterPro" id="IPR008271">
    <property type="entry name" value="Ser/Thr_kinase_AS"/>
</dbReference>
<comment type="similarity">
    <text evidence="1">Belongs to the protein kinase superfamily. CMGC Ser/Thr protein kinase family. CDC2/CDKX subfamily.</text>
</comment>
<evidence type="ECO:0000256" key="2">
    <source>
        <dbReference type="ARBA" id="ARBA00012425"/>
    </source>
</evidence>
<evidence type="ECO:0000256" key="13">
    <source>
        <dbReference type="ARBA" id="ARBA00048367"/>
    </source>
</evidence>
<dbReference type="PANTHER" id="PTHR24056">
    <property type="entry name" value="CELL DIVISION PROTEIN KINASE"/>
    <property type="match status" value="1"/>
</dbReference>
<evidence type="ECO:0000256" key="4">
    <source>
        <dbReference type="ARBA" id="ARBA00022679"/>
    </source>
</evidence>
<keyword evidence="6" id="KW-0418">Kinase</keyword>
<gene>
    <name evidence="18" type="ORF">DSPE1174_LOCUS12272</name>
</gene>
<evidence type="ECO:0000256" key="1">
    <source>
        <dbReference type="ARBA" id="ARBA00006485"/>
    </source>
</evidence>
<evidence type="ECO:0000256" key="16">
    <source>
        <dbReference type="SAM" id="MobiDB-lite"/>
    </source>
</evidence>
<feature type="compositionally biased region" description="Polar residues" evidence="16">
    <location>
        <begin position="333"/>
        <end position="353"/>
    </location>
</feature>
<dbReference type="PANTHER" id="PTHR24056:SF107">
    <property type="entry name" value="CYCLIN-DEPENDENT KINASE 11A-RELATED"/>
    <property type="match status" value="1"/>
</dbReference>
<comment type="catalytic activity">
    <reaction evidence="13">
        <text>L-seryl-[protein] + ATP = O-phospho-L-seryl-[protein] + ADP + H(+)</text>
        <dbReference type="Rhea" id="RHEA:17989"/>
        <dbReference type="Rhea" id="RHEA-COMP:9863"/>
        <dbReference type="Rhea" id="RHEA-COMP:11604"/>
        <dbReference type="ChEBI" id="CHEBI:15378"/>
        <dbReference type="ChEBI" id="CHEBI:29999"/>
        <dbReference type="ChEBI" id="CHEBI:30616"/>
        <dbReference type="ChEBI" id="CHEBI:83421"/>
        <dbReference type="ChEBI" id="CHEBI:456216"/>
        <dbReference type="EC" id="2.7.11.22"/>
    </reaction>
</comment>
<keyword evidence="3 15" id="KW-0723">Serine/threonine-protein kinase</keyword>
<dbReference type="SUPFAM" id="SSF56112">
    <property type="entry name" value="Protein kinase-like (PK-like)"/>
    <property type="match status" value="1"/>
</dbReference>